<protein>
    <submittedName>
        <fullName evidence="1">Uncharacterized protein</fullName>
    </submittedName>
</protein>
<reference evidence="1 2" key="1">
    <citation type="submission" date="2017-10" db="EMBL/GenBank/DDBJ databases">
        <title>Comparative genomics in systemic dimorphic fungi from Ajellomycetaceae.</title>
        <authorList>
            <person name="Munoz J.F."/>
            <person name="Mcewen J.G."/>
            <person name="Clay O.K."/>
            <person name="Cuomo C.A."/>
        </authorList>
    </citation>
    <scope>NUCLEOTIDE SEQUENCE [LARGE SCALE GENOMIC DNA]</scope>
    <source>
        <strain evidence="1 2">UAMH4076</strain>
    </source>
</reference>
<evidence type="ECO:0000313" key="1">
    <source>
        <dbReference type="EMBL" id="PGH32938.1"/>
    </source>
</evidence>
<sequence length="69" mass="7442">MDHDSFRIHLAVDNRAVLYGGPCEPSSPGITLFDEFFGIGFVVATARLTEEACGGPVPVLFAQLVEFDV</sequence>
<keyword evidence="2" id="KW-1185">Reference proteome</keyword>
<gene>
    <name evidence="1" type="ORF">GX50_04282</name>
</gene>
<evidence type="ECO:0000313" key="2">
    <source>
        <dbReference type="Proteomes" id="UP000226031"/>
    </source>
</evidence>
<proteinExistence type="predicted"/>
<name>A0A2B7ZIE7_9EURO</name>
<dbReference type="EMBL" id="PDND01000077">
    <property type="protein sequence ID" value="PGH32938.1"/>
    <property type="molecule type" value="Genomic_DNA"/>
</dbReference>
<dbReference type="AlphaFoldDB" id="A0A2B7ZIE7"/>
<comment type="caution">
    <text evidence="1">The sequence shown here is derived from an EMBL/GenBank/DDBJ whole genome shotgun (WGS) entry which is preliminary data.</text>
</comment>
<organism evidence="1 2">
    <name type="scientific">[Emmonsia] crescens</name>
    <dbReference type="NCBI Taxonomy" id="73230"/>
    <lineage>
        <taxon>Eukaryota</taxon>
        <taxon>Fungi</taxon>
        <taxon>Dikarya</taxon>
        <taxon>Ascomycota</taxon>
        <taxon>Pezizomycotina</taxon>
        <taxon>Eurotiomycetes</taxon>
        <taxon>Eurotiomycetidae</taxon>
        <taxon>Onygenales</taxon>
        <taxon>Ajellomycetaceae</taxon>
        <taxon>Emergomyces</taxon>
    </lineage>
</organism>
<accession>A0A2B7ZIE7</accession>
<dbReference type="Proteomes" id="UP000226031">
    <property type="component" value="Unassembled WGS sequence"/>
</dbReference>